<proteinExistence type="predicted"/>
<accession>A0AA37PI34</accession>
<sequence length="96" mass="10336">MVPDDRGLLDSSAMVELEGRNPNTAKEYKPLHPGGWTFQEAELSRRAVFASIFQPYRVRRPTRAPAAASRISPPGRGCRSTAAAASRRSGTPSPAA</sequence>
<keyword evidence="3" id="KW-1185">Reference proteome</keyword>
<evidence type="ECO:0000256" key="1">
    <source>
        <dbReference type="SAM" id="MobiDB-lite"/>
    </source>
</evidence>
<gene>
    <name evidence="2" type="ORF">ColSpa_12835</name>
</gene>
<dbReference type="EMBL" id="BQXU01000080">
    <property type="protein sequence ID" value="GKT52654.1"/>
    <property type="molecule type" value="Genomic_DNA"/>
</dbReference>
<feature type="region of interest" description="Disordered" evidence="1">
    <location>
        <begin position="60"/>
        <end position="96"/>
    </location>
</feature>
<dbReference type="RefSeq" id="XP_049135004.1">
    <property type="nucleotide sequence ID" value="XM_049279047.1"/>
</dbReference>
<organism evidence="2 3">
    <name type="scientific">Colletotrichum spaethianum</name>
    <dbReference type="NCBI Taxonomy" id="700344"/>
    <lineage>
        <taxon>Eukaryota</taxon>
        <taxon>Fungi</taxon>
        <taxon>Dikarya</taxon>
        <taxon>Ascomycota</taxon>
        <taxon>Pezizomycotina</taxon>
        <taxon>Sordariomycetes</taxon>
        <taxon>Hypocreomycetidae</taxon>
        <taxon>Glomerellales</taxon>
        <taxon>Glomerellaceae</taxon>
        <taxon>Colletotrichum</taxon>
        <taxon>Colletotrichum spaethianum species complex</taxon>
    </lineage>
</organism>
<comment type="caution">
    <text evidence="2">The sequence shown here is derived from an EMBL/GenBank/DDBJ whole genome shotgun (WGS) entry which is preliminary data.</text>
</comment>
<evidence type="ECO:0000313" key="2">
    <source>
        <dbReference type="EMBL" id="GKT52654.1"/>
    </source>
</evidence>
<reference evidence="2 3" key="1">
    <citation type="submission" date="2022-03" db="EMBL/GenBank/DDBJ databases">
        <title>Genome data of Colletotrichum spp.</title>
        <authorList>
            <person name="Utami Y.D."/>
            <person name="Hiruma K."/>
        </authorList>
    </citation>
    <scope>NUCLEOTIDE SEQUENCE [LARGE SCALE GENOMIC DNA]</scope>
    <source>
        <strain evidence="2 3">MAFF 239500</strain>
    </source>
</reference>
<dbReference type="Proteomes" id="UP001055115">
    <property type="component" value="Unassembled WGS sequence"/>
</dbReference>
<feature type="compositionally biased region" description="Low complexity" evidence="1">
    <location>
        <begin position="63"/>
        <end position="96"/>
    </location>
</feature>
<protein>
    <submittedName>
        <fullName evidence="2">Uncharacterized protein</fullName>
    </submittedName>
</protein>
<evidence type="ECO:0000313" key="3">
    <source>
        <dbReference type="Proteomes" id="UP001055115"/>
    </source>
</evidence>
<dbReference type="GeneID" id="73333637"/>
<name>A0AA37PI34_9PEZI</name>
<dbReference type="AlphaFoldDB" id="A0AA37PI34"/>